<dbReference type="CDD" id="cd18808">
    <property type="entry name" value="SF1_C_Upf1"/>
    <property type="match status" value="1"/>
</dbReference>
<evidence type="ECO:0000313" key="4">
    <source>
        <dbReference type="EMBL" id="KAF5350993.1"/>
    </source>
</evidence>
<accession>A0A8H5D1G4</accession>
<protein>
    <recommendedName>
        <fullName evidence="3">DNA2/NAM7 helicase-like C-terminal domain-containing protein</fullName>
    </recommendedName>
</protein>
<dbReference type="EMBL" id="JAACJO010000013">
    <property type="protein sequence ID" value="KAF5350993.1"/>
    <property type="molecule type" value="Genomic_DNA"/>
</dbReference>
<proteinExistence type="predicted"/>
<gene>
    <name evidence="4" type="ORF">D9756_008293</name>
</gene>
<dbReference type="Proteomes" id="UP000559027">
    <property type="component" value="Unassembled WGS sequence"/>
</dbReference>
<dbReference type="OrthoDB" id="6513042at2759"/>
<dbReference type="SUPFAM" id="SSF52540">
    <property type="entry name" value="P-loop containing nucleoside triphosphate hydrolases"/>
    <property type="match status" value="1"/>
</dbReference>
<dbReference type="InterPro" id="IPR047187">
    <property type="entry name" value="SF1_C_Upf1"/>
</dbReference>
<evidence type="ECO:0000256" key="1">
    <source>
        <dbReference type="ARBA" id="ARBA00004496"/>
    </source>
</evidence>
<name>A0A8H5D1G4_9AGAR</name>
<dbReference type="Pfam" id="PF13087">
    <property type="entry name" value="AAA_12"/>
    <property type="match status" value="1"/>
</dbReference>
<evidence type="ECO:0000256" key="2">
    <source>
        <dbReference type="ARBA" id="ARBA00022490"/>
    </source>
</evidence>
<evidence type="ECO:0000313" key="5">
    <source>
        <dbReference type="Proteomes" id="UP000559027"/>
    </source>
</evidence>
<dbReference type="AlphaFoldDB" id="A0A8H5D1G4"/>
<dbReference type="PANTHER" id="PTHR45418:SF1">
    <property type="entry name" value="CANCER_TESTIS ANTIGEN 55"/>
    <property type="match status" value="1"/>
</dbReference>
<comment type="caution">
    <text evidence="4">The sequence shown here is derived from an EMBL/GenBank/DDBJ whole genome shotgun (WGS) entry which is preliminary data.</text>
</comment>
<organism evidence="4 5">
    <name type="scientific">Leucocoprinus leucothites</name>
    <dbReference type="NCBI Taxonomy" id="201217"/>
    <lineage>
        <taxon>Eukaryota</taxon>
        <taxon>Fungi</taxon>
        <taxon>Dikarya</taxon>
        <taxon>Basidiomycota</taxon>
        <taxon>Agaricomycotina</taxon>
        <taxon>Agaricomycetes</taxon>
        <taxon>Agaricomycetidae</taxon>
        <taxon>Agaricales</taxon>
        <taxon>Agaricineae</taxon>
        <taxon>Agaricaceae</taxon>
        <taxon>Leucocoprinus</taxon>
    </lineage>
</organism>
<dbReference type="InterPro" id="IPR027417">
    <property type="entry name" value="P-loop_NTPase"/>
</dbReference>
<dbReference type="GO" id="GO:0005737">
    <property type="term" value="C:cytoplasm"/>
    <property type="evidence" value="ECO:0007669"/>
    <property type="project" value="UniProtKB-SubCell"/>
</dbReference>
<keyword evidence="2" id="KW-0963">Cytoplasm</keyword>
<dbReference type="PANTHER" id="PTHR45418">
    <property type="entry name" value="CANCER/TESTIS ANTIGEN 55"/>
    <property type="match status" value="1"/>
</dbReference>
<evidence type="ECO:0000259" key="3">
    <source>
        <dbReference type="Pfam" id="PF13087"/>
    </source>
</evidence>
<feature type="domain" description="DNA2/NAM7 helicase-like C-terminal" evidence="3">
    <location>
        <begin position="6"/>
        <end position="107"/>
    </location>
</feature>
<reference evidence="4 5" key="1">
    <citation type="journal article" date="2020" name="ISME J.">
        <title>Uncovering the hidden diversity of litter-decomposition mechanisms in mushroom-forming fungi.</title>
        <authorList>
            <person name="Floudas D."/>
            <person name="Bentzer J."/>
            <person name="Ahren D."/>
            <person name="Johansson T."/>
            <person name="Persson P."/>
            <person name="Tunlid A."/>
        </authorList>
    </citation>
    <scope>NUCLEOTIDE SEQUENCE [LARGE SCALE GENOMIC DNA]</scope>
    <source>
        <strain evidence="4 5">CBS 146.42</strain>
    </source>
</reference>
<sequence length="172" mass="19411">MFNNSRLVENLGQNTTGDHDIGVITPYHAQCQKIRSALRNVADEVKVASVEDFQGQERRVIIVSTVRSSKEYISYDIQHTLGFVASPRHFNVSVTRAKALLIVIGDPQVLGLDPLWRSFLNYIHTNDGYDTAIRDAARVDMNDLTRRMEALALEGAEEDIDAGVDRPWRELE</sequence>
<dbReference type="InterPro" id="IPR041679">
    <property type="entry name" value="DNA2/NAM7-like_C"/>
</dbReference>
<comment type="subcellular location">
    <subcellularLocation>
        <location evidence="1">Cytoplasm</location>
    </subcellularLocation>
</comment>
<keyword evidence="5" id="KW-1185">Reference proteome</keyword>
<dbReference type="Gene3D" id="3.40.50.300">
    <property type="entry name" value="P-loop containing nucleotide triphosphate hydrolases"/>
    <property type="match status" value="1"/>
</dbReference>